<gene>
    <name evidence="12" type="ORF">CPUR_02439</name>
</gene>
<keyword evidence="8 10" id="KW-0687">Ribonucleoprotein</keyword>
<dbReference type="PANTHER" id="PTHR12860">
    <property type="entry name" value="SIGNAL RECOGNITION PARTICLE 68 KDA PROTEIN"/>
    <property type="match status" value="1"/>
</dbReference>
<keyword evidence="5 10" id="KW-0694">RNA-binding</keyword>
<reference evidence="12 13" key="1">
    <citation type="journal article" date="2013" name="PLoS Genet.">
        <title>Plant-symbiotic fungi as chemical engineers: Multi-genome analysis of the Clavicipitaceae reveals dynamics of alkaloid loci.</title>
        <authorList>
            <person name="Schardl C.L."/>
            <person name="Young C.A."/>
            <person name="Hesse U."/>
            <person name="Amyotte S.G."/>
            <person name="Andreeva K."/>
            <person name="Calie P.J."/>
            <person name="Fleetwood D.J."/>
            <person name="Haws D.C."/>
            <person name="Moore N."/>
            <person name="Oeser B."/>
            <person name="Panaccione D.G."/>
            <person name="Schweri K.K."/>
            <person name="Voisey C.R."/>
            <person name="Farman M.L."/>
            <person name="Jaromczyk J.W."/>
            <person name="Roe B.A."/>
            <person name="O'Sullivan D.M."/>
            <person name="Scott B."/>
            <person name="Tudzynski P."/>
            <person name="An Z."/>
            <person name="Arnaoudova E.G."/>
            <person name="Bullock C.T."/>
            <person name="Charlton N.D."/>
            <person name="Chen L."/>
            <person name="Cox M."/>
            <person name="Dinkins R.D."/>
            <person name="Florea S."/>
            <person name="Glenn A.E."/>
            <person name="Gordon A."/>
            <person name="Gueldener U."/>
            <person name="Harris D.R."/>
            <person name="Hollin W."/>
            <person name="Jaromczyk J."/>
            <person name="Johnson R.D."/>
            <person name="Khan A.K."/>
            <person name="Leistner E."/>
            <person name="Leuchtmann A."/>
            <person name="Li C."/>
            <person name="Liu J."/>
            <person name="Liu J."/>
            <person name="Liu M."/>
            <person name="Mace W."/>
            <person name="Machado C."/>
            <person name="Nagabhyru P."/>
            <person name="Pan J."/>
            <person name="Schmid J."/>
            <person name="Sugawara K."/>
            <person name="Steiner U."/>
            <person name="Takach J.E."/>
            <person name="Tanaka E."/>
            <person name="Webb J.S."/>
            <person name="Wilson E.V."/>
            <person name="Wiseman J.L."/>
            <person name="Yoshida R."/>
            <person name="Zeng Z."/>
        </authorList>
    </citation>
    <scope>NUCLEOTIDE SEQUENCE [LARGE SCALE GENOMIC DNA]</scope>
    <source>
        <strain evidence="12 13">20.1</strain>
    </source>
</reference>
<dbReference type="PIRSF" id="PIRSF038995">
    <property type="entry name" value="SRP68"/>
    <property type="match status" value="1"/>
</dbReference>
<dbReference type="GO" id="GO:0008312">
    <property type="term" value="F:7S RNA binding"/>
    <property type="evidence" value="ECO:0007669"/>
    <property type="project" value="InterPro"/>
</dbReference>
<evidence type="ECO:0000256" key="7">
    <source>
        <dbReference type="ARBA" id="ARBA00023242"/>
    </source>
</evidence>
<evidence type="ECO:0000256" key="4">
    <source>
        <dbReference type="ARBA" id="ARBA00022490"/>
    </source>
</evidence>
<dbReference type="GO" id="GO:0005047">
    <property type="term" value="F:signal recognition particle binding"/>
    <property type="evidence" value="ECO:0007669"/>
    <property type="project" value="InterPro"/>
</dbReference>
<evidence type="ECO:0000256" key="10">
    <source>
        <dbReference type="PIRNR" id="PIRNR038995"/>
    </source>
</evidence>
<evidence type="ECO:0000313" key="13">
    <source>
        <dbReference type="Proteomes" id="UP000016801"/>
    </source>
</evidence>
<dbReference type="VEuPathDB" id="FungiDB:CPUR_02439"/>
<sequence>MDITSFVLQGRDQALLYGDYATYHGQLTKRLLSSRKKLGIVTKNRGKFRKQEPITPEDISANNEYVHLLLLTSERAWAQAMSIKASHTAAQKEIAGRARSHIISRLQKAAKTAQTLVDALSSAATTGASSRDVLETRAYTALMRGAMFFEKRDWELCLQNYSVARVIYCALASTGSGDLFKDLLSDTIDPSIRFAAYQMKTPRTVPISTIAKQAFPRSDASLVQEVDSLDPRLLAEGDAAAKLGDRAENAPRTITWRGREVQIEDAQIALAWASVEAAKVNLANNLAQFSPQDPQPHEMAAKYDEILMATQDAVDATKQAIDELDAEGVPQSDSRMQSLQITRTAVNYEMISWRIGRNRVLTGPHDGGPIDYTVPRRRKAKAKAKVAQEGDAAADQQANRPRELPLSKKLAKLRERFALYDGTLQNLQSIKELPGIAADQELAARINGYEKYFEALKCFSIARSHALVGTAVNALALINHAHTLLQDAYPDAAPLEKDATISDHHPLNVDVHPTAISFLLKLLQRELLRYRAIVHLHNLRKAEREAAKKVPQPSLLETLDTYPTYINPRNLVEWPPKLALIPQKPIFLDVAWNYIDYPGRRKHVPEDEEEQGQEEVVEAEEEKKEKEPEKVSQEPPKKRGWFGFGR</sequence>
<proteinExistence type="inferred from homology"/>
<dbReference type="Pfam" id="PF16969">
    <property type="entry name" value="SRP68"/>
    <property type="match status" value="1"/>
</dbReference>
<keyword evidence="7" id="KW-0539">Nucleus</keyword>
<evidence type="ECO:0000313" key="12">
    <source>
        <dbReference type="EMBL" id="CCE28751.1"/>
    </source>
</evidence>
<organism evidence="12 13">
    <name type="scientific">Claviceps purpurea (strain 20.1)</name>
    <name type="common">Ergot fungus</name>
    <name type="synonym">Sphacelia segetum</name>
    <dbReference type="NCBI Taxonomy" id="1111077"/>
    <lineage>
        <taxon>Eukaryota</taxon>
        <taxon>Fungi</taxon>
        <taxon>Dikarya</taxon>
        <taxon>Ascomycota</taxon>
        <taxon>Pezizomycotina</taxon>
        <taxon>Sordariomycetes</taxon>
        <taxon>Hypocreomycetidae</taxon>
        <taxon>Hypocreales</taxon>
        <taxon>Clavicipitaceae</taxon>
        <taxon>Claviceps</taxon>
    </lineage>
</organism>
<feature type="compositionally biased region" description="Basic and acidic residues" evidence="11">
    <location>
        <begin position="621"/>
        <end position="637"/>
    </location>
</feature>
<evidence type="ECO:0000256" key="9">
    <source>
        <dbReference type="ARBA" id="ARBA00029498"/>
    </source>
</evidence>
<accession>M1W033</accession>
<dbReference type="eggNOG" id="KOG2460">
    <property type="taxonomic scope" value="Eukaryota"/>
</dbReference>
<keyword evidence="13" id="KW-1185">Reference proteome</keyword>
<feature type="region of interest" description="Disordered" evidence="11">
    <location>
        <begin position="603"/>
        <end position="646"/>
    </location>
</feature>
<dbReference type="GO" id="GO:0005730">
    <property type="term" value="C:nucleolus"/>
    <property type="evidence" value="ECO:0007669"/>
    <property type="project" value="UniProtKB-SubCell"/>
</dbReference>
<evidence type="ECO:0000256" key="1">
    <source>
        <dbReference type="ARBA" id="ARBA00004496"/>
    </source>
</evidence>
<dbReference type="OrthoDB" id="10255118at2759"/>
<keyword evidence="6 10" id="KW-0733">Signal recognition particle</keyword>
<dbReference type="Proteomes" id="UP000016801">
    <property type="component" value="Unassembled WGS sequence"/>
</dbReference>
<dbReference type="EMBL" id="CAGA01000010">
    <property type="protein sequence ID" value="CCE28751.1"/>
    <property type="molecule type" value="Genomic_DNA"/>
</dbReference>
<dbReference type="InterPro" id="IPR038253">
    <property type="entry name" value="SRP68_N_sf"/>
</dbReference>
<dbReference type="HOGENOM" id="CLU_018649_2_0_1"/>
<dbReference type="AlphaFoldDB" id="M1W033"/>
<evidence type="ECO:0000256" key="3">
    <source>
        <dbReference type="ARBA" id="ARBA00009352"/>
    </source>
</evidence>
<comment type="similarity">
    <text evidence="3 10">Belongs to the SRP68 family.</text>
</comment>
<evidence type="ECO:0000256" key="6">
    <source>
        <dbReference type="ARBA" id="ARBA00023135"/>
    </source>
</evidence>
<dbReference type="GO" id="GO:0005786">
    <property type="term" value="C:signal recognition particle, endoplasmic reticulum targeting"/>
    <property type="evidence" value="ECO:0007669"/>
    <property type="project" value="UniProtKB-KW"/>
</dbReference>
<dbReference type="PANTHER" id="PTHR12860:SF0">
    <property type="entry name" value="SIGNAL RECOGNITION PARTICLE SUBUNIT SRP68"/>
    <property type="match status" value="1"/>
</dbReference>
<evidence type="ECO:0000256" key="11">
    <source>
        <dbReference type="SAM" id="MobiDB-lite"/>
    </source>
</evidence>
<comment type="subcellular location">
    <subcellularLocation>
        <location evidence="1 10">Cytoplasm</location>
    </subcellularLocation>
    <subcellularLocation>
        <location evidence="2">Nucleus</location>
        <location evidence="2">Nucleolus</location>
    </subcellularLocation>
</comment>
<dbReference type="GO" id="GO:0030942">
    <property type="term" value="F:endoplasmic reticulum signal peptide binding"/>
    <property type="evidence" value="ECO:0007669"/>
    <property type="project" value="InterPro"/>
</dbReference>
<protein>
    <recommendedName>
        <fullName evidence="9 10">Signal recognition particle subunit SRP68</fullName>
        <shortName evidence="10">SRP68</shortName>
    </recommendedName>
</protein>
<feature type="compositionally biased region" description="Acidic residues" evidence="11">
    <location>
        <begin position="606"/>
        <end position="620"/>
    </location>
</feature>
<dbReference type="CDD" id="cd15481">
    <property type="entry name" value="SRP68-RBD"/>
    <property type="match status" value="1"/>
</dbReference>
<name>M1W033_CLAP2</name>
<dbReference type="InterPro" id="IPR026258">
    <property type="entry name" value="SRP68"/>
</dbReference>
<dbReference type="GO" id="GO:0006614">
    <property type="term" value="P:SRP-dependent cotranslational protein targeting to membrane"/>
    <property type="evidence" value="ECO:0007669"/>
    <property type="project" value="InterPro"/>
</dbReference>
<comment type="caution">
    <text evidence="12">The sequence shown here is derived from an EMBL/GenBank/DDBJ whole genome shotgun (WGS) entry which is preliminary data.</text>
</comment>
<evidence type="ECO:0000256" key="5">
    <source>
        <dbReference type="ARBA" id="ARBA00022884"/>
    </source>
</evidence>
<dbReference type="InterPro" id="IPR034652">
    <property type="entry name" value="SRP68-RBD"/>
</dbReference>
<comment type="function">
    <text evidence="10">Component of the signal recognition particle (SRP) complex, a ribonucleoprotein complex that mediates the cotranslational targeting of secretory and membrane proteins to the endoplasmic reticulum (ER). The SRP complex interacts with the signal sequence in nascent secretory and membrane proteins and directs them to the membrane of the ER.</text>
</comment>
<dbReference type="STRING" id="1111077.M1W033"/>
<dbReference type="PhylomeDB" id="M1W033"/>
<evidence type="ECO:0000256" key="2">
    <source>
        <dbReference type="ARBA" id="ARBA00004604"/>
    </source>
</evidence>
<feature type="region of interest" description="Disordered" evidence="11">
    <location>
        <begin position="385"/>
        <end position="405"/>
    </location>
</feature>
<dbReference type="Gene3D" id="1.10.3450.40">
    <property type="entry name" value="Signal recognition particle, SRP68 subunit, RNA-binding domain"/>
    <property type="match status" value="1"/>
</dbReference>
<evidence type="ECO:0000256" key="8">
    <source>
        <dbReference type="ARBA" id="ARBA00023274"/>
    </source>
</evidence>
<keyword evidence="4 10" id="KW-0963">Cytoplasm</keyword>